<dbReference type="Gene3D" id="3.30.420.10">
    <property type="entry name" value="Ribonuclease H-like superfamily/Ribonuclease H"/>
    <property type="match status" value="1"/>
</dbReference>
<proteinExistence type="predicted"/>
<comment type="caution">
    <text evidence="2">The sequence shown here is derived from an EMBL/GenBank/DDBJ whole genome shotgun (WGS) entry which is preliminary data.</text>
</comment>
<evidence type="ECO:0000259" key="1">
    <source>
        <dbReference type="PROSITE" id="PS50994"/>
    </source>
</evidence>
<dbReference type="PROSITE" id="PS50994">
    <property type="entry name" value="INTEGRASE"/>
    <property type="match status" value="1"/>
</dbReference>
<dbReference type="InterPro" id="IPR036397">
    <property type="entry name" value="RNaseH_sf"/>
</dbReference>
<sequence>MAVDFFHVDTVLLRRLYVLFFVEHGRRRVHVAGVTAHPTAAWVVQQARNLLMDLDDRAESLRFLIRDRDTKFTAAFDAVFTAAGMDVLRTPVRAPRANAIAERWVGSVRRECLDRMLIVNRHHLERVLADYVDHFNVHRPHRTLNQRPPHDDAIHVPPFGAAMHVQRHDRLGGLIHEYQHVA</sequence>
<dbReference type="GO" id="GO:0003676">
    <property type="term" value="F:nucleic acid binding"/>
    <property type="evidence" value="ECO:0007669"/>
    <property type="project" value="InterPro"/>
</dbReference>
<keyword evidence="3" id="KW-1185">Reference proteome</keyword>
<organism evidence="2 3">
    <name type="scientific">Actinocrispum wychmicini</name>
    <dbReference type="NCBI Taxonomy" id="1213861"/>
    <lineage>
        <taxon>Bacteria</taxon>
        <taxon>Bacillati</taxon>
        <taxon>Actinomycetota</taxon>
        <taxon>Actinomycetes</taxon>
        <taxon>Pseudonocardiales</taxon>
        <taxon>Pseudonocardiaceae</taxon>
        <taxon>Actinocrispum</taxon>
    </lineage>
</organism>
<dbReference type="Pfam" id="PF13683">
    <property type="entry name" value="rve_3"/>
    <property type="match status" value="1"/>
</dbReference>
<protein>
    <submittedName>
        <fullName evidence="2">Integrase-like protein</fullName>
    </submittedName>
</protein>
<dbReference type="SUPFAM" id="SSF53098">
    <property type="entry name" value="Ribonuclease H-like"/>
    <property type="match status" value="1"/>
</dbReference>
<dbReference type="AlphaFoldDB" id="A0A4R2IPB5"/>
<dbReference type="InterPro" id="IPR001584">
    <property type="entry name" value="Integrase_cat-core"/>
</dbReference>
<dbReference type="EMBL" id="SLWS01000020">
    <property type="protein sequence ID" value="TCO45849.1"/>
    <property type="molecule type" value="Genomic_DNA"/>
</dbReference>
<dbReference type="InterPro" id="IPR012337">
    <property type="entry name" value="RNaseH-like_sf"/>
</dbReference>
<feature type="domain" description="Integrase catalytic" evidence="1">
    <location>
        <begin position="1"/>
        <end position="156"/>
    </location>
</feature>
<reference evidence="2 3" key="1">
    <citation type="submission" date="2019-03" db="EMBL/GenBank/DDBJ databases">
        <title>Genomic Encyclopedia of Type Strains, Phase IV (KMG-IV): sequencing the most valuable type-strain genomes for metagenomic binning, comparative biology and taxonomic classification.</title>
        <authorList>
            <person name="Goeker M."/>
        </authorList>
    </citation>
    <scope>NUCLEOTIDE SEQUENCE [LARGE SCALE GENOMIC DNA]</scope>
    <source>
        <strain evidence="2 3">DSM 45934</strain>
    </source>
</reference>
<accession>A0A4R2IPB5</accession>
<gene>
    <name evidence="2" type="ORF">EV192_12035</name>
</gene>
<evidence type="ECO:0000313" key="2">
    <source>
        <dbReference type="EMBL" id="TCO45849.1"/>
    </source>
</evidence>
<dbReference type="GO" id="GO:0015074">
    <property type="term" value="P:DNA integration"/>
    <property type="evidence" value="ECO:0007669"/>
    <property type="project" value="InterPro"/>
</dbReference>
<dbReference type="Proteomes" id="UP000295680">
    <property type="component" value="Unassembled WGS sequence"/>
</dbReference>
<dbReference type="RefSeq" id="WP_207926943.1">
    <property type="nucleotide sequence ID" value="NZ_SLWS01000020.1"/>
</dbReference>
<evidence type="ECO:0000313" key="3">
    <source>
        <dbReference type="Proteomes" id="UP000295680"/>
    </source>
</evidence>
<name>A0A4R2IPB5_9PSEU</name>